<keyword evidence="2" id="KW-1185">Reference proteome</keyword>
<dbReference type="Proteomes" id="UP001060085">
    <property type="component" value="Linkage Group LG02"/>
</dbReference>
<sequence length="1115" mass="123824">MAIFQTQKHSGFVLEKIVIVLSILVLGVLSSSSPPVEEMKQCSFPAVFNFGDSNSDTGGLCAAFGQVGPPHGETFFKRPVGRFCDGRLVIDFIAEKLGLPYLSAFLDALGTNFTNGANFATAGSTALPQNTTLQEPGGFSPFSFNVQYKQFNDLYRRSQLIRIRRGGVYKNLLPKHEVFPEALYTIDIGQNDLTSGYYQNMTIDQVKAELVPELVRQFKNIIKGIYNNQGGRSFWVHGTGPHGCLPYMLELFPVNATQMDNVGCAIPYNNVAQFFNQKLKETIVQLRNELPDAALIYVDIYSLKYDLISNATKYGFGNPFRVCCGYGGKYNYSPNNYCGTIQIVDGKEIMLAKSCKDPSKVVSWDGAHYTEAANKWIFNRVVDVIIVSLLQVSLAEDTAACEFPAIFNFGDSNSDTGGWSAAFGQAGPPHGESFFQRPAGRYCDGRLVIDFIAESFGIPYLSAFLDSMGANFSHGANFATAGSTIRPTDGVSPFALNVQHYQFDDFYRRSQFFRSQDDSNFFGALVPKTEHFSNALYTFDIGQNDLTAGYSHQMTVDQVKEFVPEVLAQFKTIIKGFYAYEGGRSFWIHNTGPVGCLPYIMDHFSVTAPQVDKAGCATPFNEVAQYFNHKLKQVVYQLREELPDAALTYVDIYSIKYDFFSNPHKYGFENPLITCCGHGGKYNYNMNIGCGQTMMVDGKEVVIGKACEDPSKAVTWDGVHYTQAANKKIFELIADAEILMDPNNLRFLLISFFLAVFLSQEVLSGTTPQNHCNFPAIFNFGDSNSDTGGLSAAFGQAPYPNGETFFQTPSGRYCDGRLIIDFIAERLGLPYLRAFLDSVGSNFSHGVNFATAGSTIRPQNTTMAQSGYSPVSLDVQFLQFSDFHTRSQIVRKQGGVFEQLLPKETDFSGALYVFDIGQNDLTSGYKLNMTTEQVKAYFVYAQGGRSFWIHNTGPVGCLPYVMDRFPITAAQVDKYGCASPFNEVAEYFNLRLKEAVIELRKVLPLAAITYVDIYTVKYSLISHAKKLGFENPFLACCGHGGKFNYNRFIKCGSKKIVNGKEIVIAKSCKDPSSRINWDGTHFTEAANKWIFEHIVDGSFSDPPVPLHSACRRMDS</sequence>
<organism evidence="1 2">
    <name type="scientific">Catharanthus roseus</name>
    <name type="common">Madagascar periwinkle</name>
    <name type="synonym">Vinca rosea</name>
    <dbReference type="NCBI Taxonomy" id="4058"/>
    <lineage>
        <taxon>Eukaryota</taxon>
        <taxon>Viridiplantae</taxon>
        <taxon>Streptophyta</taxon>
        <taxon>Embryophyta</taxon>
        <taxon>Tracheophyta</taxon>
        <taxon>Spermatophyta</taxon>
        <taxon>Magnoliopsida</taxon>
        <taxon>eudicotyledons</taxon>
        <taxon>Gunneridae</taxon>
        <taxon>Pentapetalae</taxon>
        <taxon>asterids</taxon>
        <taxon>lamiids</taxon>
        <taxon>Gentianales</taxon>
        <taxon>Apocynaceae</taxon>
        <taxon>Rauvolfioideae</taxon>
        <taxon>Vinceae</taxon>
        <taxon>Catharanthinae</taxon>
        <taxon>Catharanthus</taxon>
    </lineage>
</organism>
<protein>
    <submittedName>
        <fullName evidence="1">Uncharacterized protein</fullName>
    </submittedName>
</protein>
<evidence type="ECO:0000313" key="2">
    <source>
        <dbReference type="Proteomes" id="UP001060085"/>
    </source>
</evidence>
<reference evidence="2" key="1">
    <citation type="journal article" date="2023" name="Nat. Plants">
        <title>Single-cell RNA sequencing provides a high-resolution roadmap for understanding the multicellular compartmentation of specialized metabolism.</title>
        <authorList>
            <person name="Sun S."/>
            <person name="Shen X."/>
            <person name="Li Y."/>
            <person name="Li Y."/>
            <person name="Wang S."/>
            <person name="Li R."/>
            <person name="Zhang H."/>
            <person name="Shen G."/>
            <person name="Guo B."/>
            <person name="Wei J."/>
            <person name="Xu J."/>
            <person name="St-Pierre B."/>
            <person name="Chen S."/>
            <person name="Sun C."/>
        </authorList>
    </citation>
    <scope>NUCLEOTIDE SEQUENCE [LARGE SCALE GENOMIC DNA]</scope>
</reference>
<proteinExistence type="predicted"/>
<evidence type="ECO:0000313" key="1">
    <source>
        <dbReference type="EMBL" id="KAI5679267.1"/>
    </source>
</evidence>
<gene>
    <name evidence="1" type="ORF">M9H77_10217</name>
</gene>
<name>A0ACC0C2U7_CATRO</name>
<accession>A0ACC0C2U7</accession>
<comment type="caution">
    <text evidence="1">The sequence shown here is derived from an EMBL/GenBank/DDBJ whole genome shotgun (WGS) entry which is preliminary data.</text>
</comment>
<dbReference type="EMBL" id="CM044702">
    <property type="protein sequence ID" value="KAI5679267.1"/>
    <property type="molecule type" value="Genomic_DNA"/>
</dbReference>